<dbReference type="PATRIC" id="fig|1203554.3.peg.2472"/>
<gene>
    <name evidence="1" type="primary">napD</name>
    <name evidence="2" type="ORF">HMPREF1476_02392</name>
</gene>
<keyword evidence="1" id="KW-0143">Chaperone</keyword>
<comment type="function">
    <text evidence="1">Chaperone for NapA, the catalytic subunit of the periplasmic nitrate reductase. It binds directly and specifically to the twin-arginine signal peptide of NapA, preventing premature interaction with the Tat translocase and premature export.</text>
</comment>
<reference evidence="2 3" key="1">
    <citation type="submission" date="2013-04" db="EMBL/GenBank/DDBJ databases">
        <title>The Genome Sequence of Sutterella wadsworthensis HGA0223.</title>
        <authorList>
            <consortium name="The Broad Institute Genomics Platform"/>
            <person name="Earl A."/>
            <person name="Ward D."/>
            <person name="Feldgarden M."/>
            <person name="Gevers D."/>
            <person name="Schmidt T.M."/>
            <person name="Dover J."/>
            <person name="Dai D."/>
            <person name="Walker B."/>
            <person name="Young S."/>
            <person name="Zeng Q."/>
            <person name="Gargeya S."/>
            <person name="Fitzgerald M."/>
            <person name="Haas B."/>
            <person name="Abouelleil A."/>
            <person name="Allen A.W."/>
            <person name="Alvarado L."/>
            <person name="Arachchi H.M."/>
            <person name="Berlin A.M."/>
            <person name="Chapman S.B."/>
            <person name="Gainer-Dewar J."/>
            <person name="Goldberg J."/>
            <person name="Griggs A."/>
            <person name="Gujja S."/>
            <person name="Hansen M."/>
            <person name="Howarth C."/>
            <person name="Imamovic A."/>
            <person name="Ireland A."/>
            <person name="Larimer J."/>
            <person name="McCowan C."/>
            <person name="Murphy C."/>
            <person name="Pearson M."/>
            <person name="Poon T.W."/>
            <person name="Priest M."/>
            <person name="Roberts A."/>
            <person name="Saif S."/>
            <person name="Shea T."/>
            <person name="Sisk P."/>
            <person name="Sykes S."/>
            <person name="Wortman J."/>
            <person name="Nusbaum C."/>
            <person name="Birren B."/>
        </authorList>
    </citation>
    <scope>NUCLEOTIDE SEQUENCE [LARGE SCALE GENOMIC DNA]</scope>
    <source>
        <strain evidence="2 3">HGA0223</strain>
    </source>
</reference>
<keyword evidence="1" id="KW-0963">Cytoplasm</keyword>
<dbReference type="Pfam" id="PF03927">
    <property type="entry name" value="NapD"/>
    <property type="match status" value="1"/>
</dbReference>
<protein>
    <recommendedName>
        <fullName evidence="1">Chaperone NapD</fullName>
    </recommendedName>
    <alternativeName>
        <fullName evidence="1">NapA signal peptide-binding chaperone NapD</fullName>
    </alternativeName>
</protein>
<dbReference type="AlphaFoldDB" id="S3BE12"/>
<keyword evidence="3" id="KW-1185">Reference proteome</keyword>
<dbReference type="InterPro" id="IPR005623">
    <property type="entry name" value="Chaperone_NapD_NO3_reduct"/>
</dbReference>
<comment type="subunit">
    <text evidence="1">Interacts with the cytoplasmic NapA precursor.</text>
</comment>
<accession>S3BE12</accession>
<comment type="similarity">
    <text evidence="1">Belongs to the NapD family.</text>
</comment>
<organism evidence="2 3">
    <name type="scientific">Sutterella wadsworthensis HGA0223</name>
    <dbReference type="NCBI Taxonomy" id="1203554"/>
    <lineage>
        <taxon>Bacteria</taxon>
        <taxon>Pseudomonadati</taxon>
        <taxon>Pseudomonadota</taxon>
        <taxon>Betaproteobacteria</taxon>
        <taxon>Burkholderiales</taxon>
        <taxon>Sutterellaceae</taxon>
        <taxon>Sutterella</taxon>
    </lineage>
</organism>
<dbReference type="eggNOG" id="ENOG50340M3">
    <property type="taxonomic scope" value="Bacteria"/>
</dbReference>
<dbReference type="GO" id="GO:0005048">
    <property type="term" value="F:signal sequence binding"/>
    <property type="evidence" value="ECO:0007669"/>
    <property type="project" value="UniProtKB-UniRule"/>
</dbReference>
<dbReference type="EMBL" id="ATCF01000038">
    <property type="protein sequence ID" value="EPD97555.1"/>
    <property type="molecule type" value="Genomic_DNA"/>
</dbReference>
<dbReference type="RefSeq" id="WP_016475350.1">
    <property type="nucleotide sequence ID" value="NZ_KE150482.1"/>
</dbReference>
<proteinExistence type="inferred from homology"/>
<dbReference type="Gene3D" id="3.30.70.920">
    <property type="match status" value="1"/>
</dbReference>
<dbReference type="STRING" id="1203554.HMPREF1476_02392"/>
<sequence>MNYSAILVIALPGRLQDVITAINRIEGVEAHISDPDSDRLICTIEAPTTDDEVRLFHRVAELDGVNDVSLIEHRLDLA</sequence>
<evidence type="ECO:0000313" key="3">
    <source>
        <dbReference type="Proteomes" id="UP000014400"/>
    </source>
</evidence>
<evidence type="ECO:0000256" key="1">
    <source>
        <dbReference type="HAMAP-Rule" id="MF_02200"/>
    </source>
</evidence>
<name>S3BE12_9BURK</name>
<dbReference type="Proteomes" id="UP000014400">
    <property type="component" value="Unassembled WGS sequence"/>
</dbReference>
<dbReference type="HAMAP" id="MF_02200">
    <property type="entry name" value="NapD"/>
    <property type="match status" value="1"/>
</dbReference>
<dbReference type="GO" id="GO:0051224">
    <property type="term" value="P:negative regulation of protein transport"/>
    <property type="evidence" value="ECO:0007669"/>
    <property type="project" value="UniProtKB-UniRule"/>
</dbReference>
<comment type="caution">
    <text evidence="2">The sequence shown here is derived from an EMBL/GenBank/DDBJ whole genome shotgun (WGS) entry which is preliminary data.</text>
</comment>
<dbReference type="HOGENOM" id="CLU_155794_4_3_4"/>
<evidence type="ECO:0000313" key="2">
    <source>
        <dbReference type="EMBL" id="EPD97555.1"/>
    </source>
</evidence>
<comment type="subcellular location">
    <subcellularLocation>
        <location evidence="1">Cytoplasm</location>
    </subcellularLocation>
</comment>
<dbReference type="GO" id="GO:0005737">
    <property type="term" value="C:cytoplasm"/>
    <property type="evidence" value="ECO:0007669"/>
    <property type="project" value="UniProtKB-SubCell"/>
</dbReference>
<dbReference type="GeneID" id="64062234"/>